<feature type="transmembrane region" description="Helical" evidence="4">
    <location>
        <begin position="211"/>
        <end position="232"/>
    </location>
</feature>
<protein>
    <recommendedName>
        <fullName evidence="3">Phosphodiesterase</fullName>
        <ecNumber evidence="3">3.1.4.-</ecNumber>
    </recommendedName>
</protein>
<accession>A0ABP0KD08</accession>
<dbReference type="Proteomes" id="UP001642484">
    <property type="component" value="Unassembled WGS sequence"/>
</dbReference>
<organism evidence="6 7">
    <name type="scientific">Durusdinium trenchii</name>
    <dbReference type="NCBI Taxonomy" id="1381693"/>
    <lineage>
        <taxon>Eukaryota</taxon>
        <taxon>Sar</taxon>
        <taxon>Alveolata</taxon>
        <taxon>Dinophyceae</taxon>
        <taxon>Suessiales</taxon>
        <taxon>Symbiodiniaceae</taxon>
        <taxon>Durusdinium</taxon>
    </lineage>
</organism>
<dbReference type="Gene3D" id="1.10.1300.10">
    <property type="entry name" value="3'5'-cyclic nucleotide phosphodiesterase, catalytic domain"/>
    <property type="match status" value="1"/>
</dbReference>
<evidence type="ECO:0000313" key="7">
    <source>
        <dbReference type="Proteomes" id="UP001642484"/>
    </source>
</evidence>
<feature type="non-terminal residue" evidence="6">
    <location>
        <position position="1"/>
    </location>
</feature>
<keyword evidence="4" id="KW-1133">Transmembrane helix</keyword>
<dbReference type="EC" id="3.1.4.-" evidence="3"/>
<dbReference type="PROSITE" id="PS51845">
    <property type="entry name" value="PDEASE_I_2"/>
    <property type="match status" value="1"/>
</dbReference>
<evidence type="ECO:0000256" key="2">
    <source>
        <dbReference type="ARBA" id="ARBA00022801"/>
    </source>
</evidence>
<dbReference type="InterPro" id="IPR003607">
    <property type="entry name" value="HD/PDEase_dom"/>
</dbReference>
<dbReference type="Pfam" id="PF00233">
    <property type="entry name" value="PDEase_I"/>
    <property type="match status" value="1"/>
</dbReference>
<evidence type="ECO:0000256" key="4">
    <source>
        <dbReference type="SAM" id="Phobius"/>
    </source>
</evidence>
<evidence type="ECO:0000259" key="5">
    <source>
        <dbReference type="PROSITE" id="PS51845"/>
    </source>
</evidence>
<reference evidence="6 7" key="1">
    <citation type="submission" date="2024-02" db="EMBL/GenBank/DDBJ databases">
        <authorList>
            <person name="Chen Y."/>
            <person name="Shah S."/>
            <person name="Dougan E. K."/>
            <person name="Thang M."/>
            <person name="Chan C."/>
        </authorList>
    </citation>
    <scope>NUCLEOTIDE SEQUENCE [LARGE SCALE GENOMIC DNA]</scope>
</reference>
<dbReference type="InterPro" id="IPR023174">
    <property type="entry name" value="PDEase_CS"/>
</dbReference>
<dbReference type="PROSITE" id="PS00126">
    <property type="entry name" value="PDEASE_I_1"/>
    <property type="match status" value="1"/>
</dbReference>
<evidence type="ECO:0000256" key="1">
    <source>
        <dbReference type="ARBA" id="ARBA00022723"/>
    </source>
</evidence>
<comment type="similarity">
    <text evidence="3">Belongs to the cyclic nucleotide phosphodiesterase family.</text>
</comment>
<sequence>QVIGIGKAYILSFFCLMDIIGTLSLIVEFSAVKTQMQQNSLTQNSVVMRATRASKIGARAGRLTRLVKLMRFLPFLRNRKRADDGSTAKVISSKLISRVSSIVACLIIFSVQVLPLPGSLAMPSQDLSIQMWTAHLQNMLEEGEELLVINEVLTEFRAFYERTSYKPYSFLNGTEVLWQSRGPSLPDRSMRIEYGAAVVLFDFTYQIQLEAGMNMIVITSTIFLMVIFSLLISRAVSKHALTPLEILLMKVRKIGRLIWLQVESLQVHLSKGKSQSAGNDFQDADETVLLKEVLSKIGVLSAVRLMRPDEDAQALAFLGVAQSEELRSMAPRETLAVRLQTVIQETLETLEVENITTWRFNPLDFEDTETVPLVCAKLLSTCIPYPLKAAGVTEMEISAFSEKVQAGYSKTIPYHNFNHAVDTMHSVYVILQECRAVFSGVEVYTLLMCAAAHDIGHPGFSNEFLVQTRHELALRYNDSAPLENMHTARLFEILRDEDCDILGDLDEATRKDIRKMSIEAILHTDNSCHFNEVKALQMIHEVHDEEFKNTVSTYIPGDDQSEWPVQEIVEIFGEKETHDTIRNVLLHFADISNSMKPFTISRLWADLVLEEFFFQGDKMKELGLPVPALNDRQKTSRPTSQIGFIEFIVSPLVFTIVKIVPPLAFAEQAMMGTVKYWFEQWASSASPSKSEYQQMVDRVKRLYEKATFAKQPTALFKRWKSI</sequence>
<dbReference type="CDD" id="cd00077">
    <property type="entry name" value="HDc"/>
    <property type="match status" value="1"/>
</dbReference>
<gene>
    <name evidence="6" type="ORF">CCMP2556_LOCUS15422</name>
</gene>
<dbReference type="SUPFAM" id="SSF109604">
    <property type="entry name" value="HD-domain/PDEase-like"/>
    <property type="match status" value="1"/>
</dbReference>
<keyword evidence="1 3" id="KW-0479">Metal-binding</keyword>
<comment type="caution">
    <text evidence="6">The sequence shown here is derived from an EMBL/GenBank/DDBJ whole genome shotgun (WGS) entry which is preliminary data.</text>
</comment>
<dbReference type="InterPro" id="IPR002073">
    <property type="entry name" value="PDEase_catalytic_dom"/>
</dbReference>
<keyword evidence="2 3" id="KW-0378">Hydrolase</keyword>
<feature type="transmembrane region" description="Helical" evidence="4">
    <location>
        <begin position="6"/>
        <end position="27"/>
    </location>
</feature>
<keyword evidence="4" id="KW-0472">Membrane</keyword>
<dbReference type="SMART" id="SM00471">
    <property type="entry name" value="HDc"/>
    <property type="match status" value="1"/>
</dbReference>
<keyword evidence="4" id="KW-0812">Transmembrane</keyword>
<dbReference type="InterPro" id="IPR036971">
    <property type="entry name" value="PDEase_catalytic_dom_sf"/>
</dbReference>
<proteinExistence type="inferred from homology"/>
<dbReference type="PRINTS" id="PR00387">
    <property type="entry name" value="PDIESTERASE1"/>
</dbReference>
<evidence type="ECO:0000256" key="3">
    <source>
        <dbReference type="RuleBase" id="RU363067"/>
    </source>
</evidence>
<feature type="transmembrane region" description="Helical" evidence="4">
    <location>
        <begin position="95"/>
        <end position="114"/>
    </location>
</feature>
<name>A0ABP0KD08_9DINO</name>
<dbReference type="EMBL" id="CAXAMN010008091">
    <property type="protein sequence ID" value="CAK9023947.1"/>
    <property type="molecule type" value="Genomic_DNA"/>
</dbReference>
<dbReference type="InterPro" id="IPR023088">
    <property type="entry name" value="PDEase"/>
</dbReference>
<dbReference type="PANTHER" id="PTHR11347">
    <property type="entry name" value="CYCLIC NUCLEOTIDE PHOSPHODIESTERASE"/>
    <property type="match status" value="1"/>
</dbReference>
<feature type="domain" description="PDEase" evidence="5">
    <location>
        <begin position="331"/>
        <end position="688"/>
    </location>
</feature>
<keyword evidence="7" id="KW-1185">Reference proteome</keyword>
<comment type="cofactor">
    <cofactor evidence="3">
        <name>a divalent metal cation</name>
        <dbReference type="ChEBI" id="CHEBI:60240"/>
    </cofactor>
    <text evidence="3">Binds 2 divalent metal cations per subunit. Site 1 may preferentially bind zinc ions, while site 2 has a preference for magnesium and/or manganese ions.</text>
</comment>
<evidence type="ECO:0000313" key="6">
    <source>
        <dbReference type="EMBL" id="CAK9023947.1"/>
    </source>
</evidence>